<accession>A0A1E5L5A8</accession>
<dbReference type="SUPFAM" id="SSF82866">
    <property type="entry name" value="Multidrug efflux transporter AcrB transmembrane domain"/>
    <property type="match status" value="2"/>
</dbReference>
<feature type="transmembrane region" description="Helical" evidence="1">
    <location>
        <begin position="359"/>
        <end position="380"/>
    </location>
</feature>
<dbReference type="STRING" id="1390249.BHU72_04190"/>
<feature type="transmembrane region" description="Helical" evidence="1">
    <location>
        <begin position="951"/>
        <end position="970"/>
    </location>
</feature>
<dbReference type="AlphaFoldDB" id="A0A1E5L5A8"/>
<keyword evidence="1" id="KW-0472">Membrane</keyword>
<dbReference type="Gene3D" id="1.20.1640.10">
    <property type="entry name" value="Multidrug efflux transporter AcrB transmembrane domain"/>
    <property type="match status" value="2"/>
</dbReference>
<dbReference type="SUPFAM" id="SSF82714">
    <property type="entry name" value="Multidrug efflux transporter AcrB TolC docking domain, DN and DC subdomains"/>
    <property type="match status" value="2"/>
</dbReference>
<name>A0A1E5L5A8_9FIRM</name>
<organism evidence="2 3">
    <name type="scientific">Desulfuribacillus stibiiarsenatis</name>
    <dbReference type="NCBI Taxonomy" id="1390249"/>
    <lineage>
        <taxon>Bacteria</taxon>
        <taxon>Bacillati</taxon>
        <taxon>Bacillota</taxon>
        <taxon>Desulfuribacillia</taxon>
        <taxon>Desulfuribacillales</taxon>
        <taxon>Desulfuribacillaceae</taxon>
        <taxon>Desulfuribacillus</taxon>
    </lineage>
</organism>
<sequence length="1025" mass="113091">MLQTAIRAVIQYRKITMFTVVALAIFGMYSYYVTPKQEAPEINVPIAVITTIYPGATPEDVETLITRKIEDEISTINGYDYSESTSKEGVSAIAMRLSQDADIDKAWTDLRQKMNDLQSKLPTGAKEIQINTELSDSAGIILSVSSNQYTQQELVYYGELMKQELQKVSGISRFEIIGEQAREIQVVVDLAQLQYLPLSLKDIAASLQAQNTELPSGKIEDGTHKINVNTPPTFETIEDIGNTILLVSRENGSVVRLKDIAEIHYVQSEDDPNATHNGEQAILLAGYFKNNKNIVDVGAEIDQQLVKFQSKLPLDITVSYVLNQPKDVHKSVNQFVLNLLQGMAFVIFVVFVGMGIRNAVIVTAAIPLSILITLSAMNVLDIQIHQISITALIIGLGMLVDNAIVVSDTIQVRLDEGQERLQACIDGVREVAMPIFTSTLTTIGAFIPLLVLPSVAGEYIKSLPQIVMIALIASYVVALFVTPVMAFLFFKKSVEAERRHLIRGIFAGTLKLGMRWKTTTFVILILATVGAGLLVTTLGLQFFPKADKNIIHIDITAERTSDVQLTQSIVNQVEDILQNYTEVASYTTVVGGGLPKFYNTLPVYTASQSVAQILVEVDLHESTFKRNTHLVNELQRAVDAQVTGGTALVKELEQGEPIGAPVRLRVYGDDMDQLYEVALQIQNLLKDIDGTTNIDNDFPKKVYEFQVDVNNQQASIMGVSKYDIQREIHYALRGTEATLLKQQGNEYPIIVKGNIESLSDLEGLFIPSSITGQKFMVRDMADVKLQASVPAIRKYDREISLTIYSDVITGYSPVTIQEQLQAKLGTIEAKGVGIVFDGEREKIQENFGDIGYSALFAVLLIYGVLLLQFNSFSQPFIILLTIPLSAIGSIVGLYLFQQPLSFTAMLGIVSLFGIVVNNAIVLLDYINKEREMNIEIEQACYDAVIKRFRPIMLSTITTTMGIMPLVFSGSELFRPLAISIMCGLLVSTILTLVVVPVFYALTQGNLKGQKQQNAILSSSAEMLSK</sequence>
<dbReference type="GO" id="GO:0042910">
    <property type="term" value="F:xenobiotic transmembrane transporter activity"/>
    <property type="evidence" value="ECO:0007669"/>
    <property type="project" value="TreeGrafter"/>
</dbReference>
<feature type="transmembrane region" description="Helical" evidence="1">
    <location>
        <begin position="335"/>
        <end position="352"/>
    </location>
</feature>
<dbReference type="PRINTS" id="PR00702">
    <property type="entry name" value="ACRIFLAVINRP"/>
</dbReference>
<feature type="transmembrane region" description="Helical" evidence="1">
    <location>
        <begin position="976"/>
        <end position="1001"/>
    </location>
</feature>
<dbReference type="Gene3D" id="3.30.70.1430">
    <property type="entry name" value="Multidrug efflux transporter AcrB pore domain"/>
    <property type="match status" value="2"/>
</dbReference>
<keyword evidence="1" id="KW-0812">Transmembrane</keyword>
<feature type="transmembrane region" description="Helical" evidence="1">
    <location>
        <begin position="850"/>
        <end position="869"/>
    </location>
</feature>
<feature type="transmembrane region" description="Helical" evidence="1">
    <location>
        <begin position="876"/>
        <end position="896"/>
    </location>
</feature>
<dbReference type="Gene3D" id="3.30.2090.10">
    <property type="entry name" value="Multidrug efflux transporter AcrB TolC docking domain, DN and DC subdomains"/>
    <property type="match status" value="2"/>
</dbReference>
<evidence type="ECO:0000256" key="1">
    <source>
        <dbReference type="SAM" id="Phobius"/>
    </source>
</evidence>
<evidence type="ECO:0008006" key="4">
    <source>
        <dbReference type="Google" id="ProtNLM"/>
    </source>
</evidence>
<dbReference type="RefSeq" id="WP_069702127.1">
    <property type="nucleotide sequence ID" value="NZ_MJAT01000022.1"/>
</dbReference>
<keyword evidence="3" id="KW-1185">Reference proteome</keyword>
<evidence type="ECO:0000313" key="3">
    <source>
        <dbReference type="Proteomes" id="UP000095255"/>
    </source>
</evidence>
<feature type="transmembrane region" description="Helical" evidence="1">
    <location>
        <begin position="902"/>
        <end position="923"/>
    </location>
</feature>
<evidence type="ECO:0000313" key="2">
    <source>
        <dbReference type="EMBL" id="OEH85301.1"/>
    </source>
</evidence>
<feature type="transmembrane region" description="Helical" evidence="1">
    <location>
        <begin position="463"/>
        <end position="490"/>
    </location>
</feature>
<dbReference type="SUPFAM" id="SSF82693">
    <property type="entry name" value="Multidrug efflux transporter AcrB pore domain, PN1, PN2, PC1 and PC2 subdomains"/>
    <property type="match status" value="2"/>
</dbReference>
<dbReference type="InterPro" id="IPR027463">
    <property type="entry name" value="AcrB_DN_DC_subdom"/>
</dbReference>
<feature type="transmembrane region" description="Helical" evidence="1">
    <location>
        <begin position="521"/>
        <end position="543"/>
    </location>
</feature>
<dbReference type="EMBL" id="MJAT01000022">
    <property type="protein sequence ID" value="OEH85301.1"/>
    <property type="molecule type" value="Genomic_DNA"/>
</dbReference>
<comment type="caution">
    <text evidence="2">The sequence shown here is derived from an EMBL/GenBank/DDBJ whole genome shotgun (WGS) entry which is preliminary data.</text>
</comment>
<feature type="transmembrane region" description="Helical" evidence="1">
    <location>
        <begin position="386"/>
        <end position="410"/>
    </location>
</feature>
<dbReference type="Gene3D" id="3.30.70.1440">
    <property type="entry name" value="Multidrug efflux transporter AcrB pore domain"/>
    <property type="match status" value="1"/>
</dbReference>
<reference evidence="2 3" key="1">
    <citation type="submission" date="2016-09" db="EMBL/GenBank/DDBJ databases">
        <title>Desulfuribacillus arsenicus sp. nov., an obligately anaerobic, dissimilatory arsenic- and antimonate-reducing bacterium isolated from anoxic sediments.</title>
        <authorList>
            <person name="Abin C.A."/>
            <person name="Hollibaugh J.T."/>
        </authorList>
    </citation>
    <scope>NUCLEOTIDE SEQUENCE [LARGE SCALE GENOMIC DNA]</scope>
    <source>
        <strain evidence="2 3">MLFW-2</strain>
    </source>
</reference>
<gene>
    <name evidence="2" type="ORF">BHU72_04190</name>
</gene>
<dbReference type="Gene3D" id="3.30.70.1320">
    <property type="entry name" value="Multidrug efflux transporter AcrB pore domain like"/>
    <property type="match status" value="1"/>
</dbReference>
<proteinExistence type="predicted"/>
<feature type="transmembrane region" description="Helical" evidence="1">
    <location>
        <begin position="431"/>
        <end position="451"/>
    </location>
</feature>
<dbReference type="Pfam" id="PF00873">
    <property type="entry name" value="ACR_tran"/>
    <property type="match status" value="1"/>
</dbReference>
<dbReference type="GO" id="GO:0005886">
    <property type="term" value="C:plasma membrane"/>
    <property type="evidence" value="ECO:0007669"/>
    <property type="project" value="TreeGrafter"/>
</dbReference>
<keyword evidence="1" id="KW-1133">Transmembrane helix</keyword>
<dbReference type="PANTHER" id="PTHR32063:SF18">
    <property type="entry name" value="CATION EFFLUX SYSTEM PROTEIN"/>
    <property type="match status" value="1"/>
</dbReference>
<dbReference type="Proteomes" id="UP000095255">
    <property type="component" value="Unassembled WGS sequence"/>
</dbReference>
<dbReference type="PANTHER" id="PTHR32063">
    <property type="match status" value="1"/>
</dbReference>
<feature type="transmembrane region" description="Helical" evidence="1">
    <location>
        <begin position="12"/>
        <end position="32"/>
    </location>
</feature>
<dbReference type="InterPro" id="IPR001036">
    <property type="entry name" value="Acrflvin-R"/>
</dbReference>
<protein>
    <recommendedName>
        <fullName evidence="4">Transporter</fullName>
    </recommendedName>
</protein>